<evidence type="ECO:0000313" key="4">
    <source>
        <dbReference type="Proteomes" id="UP000601435"/>
    </source>
</evidence>
<gene>
    <name evidence="3" type="ORF">SNEC2469_LOCUS26537</name>
</gene>
<evidence type="ECO:0000313" key="3">
    <source>
        <dbReference type="EMBL" id="CAE7852891.1"/>
    </source>
</evidence>
<sequence length="490" mass="55056">MGYQRLQPHMKTATAQTIDVPAECSRSHSTGLAQQIRYIPVEDPREGLSYMMCSFCTTDRIFEQVPALLQHMRSGECPLGQKELMQSTCFGEPGRSGPVPWTADSRELSQRDMEGQSALSGPRRNEASEGFALRRKMLSEMRLLQPFRYAELATEPVGLLNRSVQELSILVQAARNRPEGSGEPEATRSKGRALGRRMAKGPQRSFVEALASRLRSQGTSMKCPFTFAQYRAFCDVSSQAAAEAETARDTKDGRRFFFNVLNWIEFAVAIVGLISVIVEIEVPFQVANIDLCCECTGLRGGIKGRINKGVDKLFDHLVRKQLVDFLLMPAENMKIQPSLGILHLEKAQIRSKRLTNLHLPLNLTAGIFDMVHFELKLGKLRMGHHRLMVFMQNVILVVGPGRGEERAADWNFEDVLASKSKTVKLACKAIEPFAKPRKKDKGPEDKAAQGSVRHQTQVGSSWIRRKLTKLLRDILNNGMQICIHDFEIRY</sequence>
<feature type="region of interest" description="Disordered" evidence="1">
    <location>
        <begin position="175"/>
        <end position="197"/>
    </location>
</feature>
<feature type="compositionally biased region" description="Basic and acidic residues" evidence="1">
    <location>
        <begin position="176"/>
        <end position="188"/>
    </location>
</feature>
<feature type="region of interest" description="Disordered" evidence="1">
    <location>
        <begin position="435"/>
        <end position="457"/>
    </location>
</feature>
<dbReference type="Proteomes" id="UP000601435">
    <property type="component" value="Unassembled WGS sequence"/>
</dbReference>
<proteinExistence type="predicted"/>
<comment type="caution">
    <text evidence="3">The sequence shown here is derived from an EMBL/GenBank/DDBJ whole genome shotgun (WGS) entry which is preliminary data.</text>
</comment>
<keyword evidence="2" id="KW-1133">Transmembrane helix</keyword>
<dbReference type="EMBL" id="CAJNJA010054186">
    <property type="protein sequence ID" value="CAE7852891.1"/>
    <property type="molecule type" value="Genomic_DNA"/>
</dbReference>
<feature type="non-terminal residue" evidence="3">
    <location>
        <position position="490"/>
    </location>
</feature>
<reference evidence="3" key="1">
    <citation type="submission" date="2021-02" db="EMBL/GenBank/DDBJ databases">
        <authorList>
            <person name="Dougan E. K."/>
            <person name="Rhodes N."/>
            <person name="Thang M."/>
            <person name="Chan C."/>
        </authorList>
    </citation>
    <scope>NUCLEOTIDE SEQUENCE</scope>
</reference>
<dbReference type="AlphaFoldDB" id="A0A813A2I3"/>
<feature type="transmembrane region" description="Helical" evidence="2">
    <location>
        <begin position="256"/>
        <end position="278"/>
    </location>
</feature>
<dbReference type="OrthoDB" id="415401at2759"/>
<name>A0A813A2I3_9DINO</name>
<keyword evidence="2" id="KW-0812">Transmembrane</keyword>
<accession>A0A813A2I3</accession>
<protein>
    <submittedName>
        <fullName evidence="3">Uncharacterized protein</fullName>
    </submittedName>
</protein>
<evidence type="ECO:0000256" key="2">
    <source>
        <dbReference type="SAM" id="Phobius"/>
    </source>
</evidence>
<keyword evidence="4" id="KW-1185">Reference proteome</keyword>
<organism evidence="3 4">
    <name type="scientific">Symbiodinium necroappetens</name>
    <dbReference type="NCBI Taxonomy" id="1628268"/>
    <lineage>
        <taxon>Eukaryota</taxon>
        <taxon>Sar</taxon>
        <taxon>Alveolata</taxon>
        <taxon>Dinophyceae</taxon>
        <taxon>Suessiales</taxon>
        <taxon>Symbiodiniaceae</taxon>
        <taxon>Symbiodinium</taxon>
    </lineage>
</organism>
<evidence type="ECO:0000256" key="1">
    <source>
        <dbReference type="SAM" id="MobiDB-lite"/>
    </source>
</evidence>
<keyword evidence="2" id="KW-0472">Membrane</keyword>